<dbReference type="RefSeq" id="WP_237254838.1">
    <property type="nucleotide sequence ID" value="NZ_JAKJXE010000007.1"/>
</dbReference>
<organism evidence="1 2">
    <name type="scientific">Pseudomonas petrae</name>
    <dbReference type="NCBI Taxonomy" id="2912190"/>
    <lineage>
        <taxon>Bacteria</taxon>
        <taxon>Pseudomonadati</taxon>
        <taxon>Pseudomonadota</taxon>
        <taxon>Gammaproteobacteria</taxon>
        <taxon>Pseudomonadales</taxon>
        <taxon>Pseudomonadaceae</taxon>
        <taxon>Pseudomonas</taxon>
    </lineage>
</organism>
<comment type="caution">
    <text evidence="1">The sequence shown here is derived from an EMBL/GenBank/DDBJ whole genome shotgun (WGS) entry which is preliminary data.</text>
</comment>
<dbReference type="EMBL" id="JAKJXH010000047">
    <property type="protein sequence ID" value="MCF7545536.1"/>
    <property type="molecule type" value="Genomic_DNA"/>
</dbReference>
<sequence length="168" mass="18327">MRSVNPLTGQLYVAMAFDPKTSELVDYDASVWPIQIPSLAGSFDKLQEQLKAFVDKLRGVPLGELATNLNGSFAELKRPLKQVNSALNLDVRGALQQTQKTLSTFNEDQSKNSPARVRLGQAMNEVQRTARSVHNRQLVGRGAAAMGRSLPVTATTLVVKFDANGWSS</sequence>
<gene>
    <name evidence="1" type="ORF">L4G47_25415</name>
</gene>
<accession>A0ABS9IE12</accession>
<name>A0ABS9IE12_9PSED</name>
<evidence type="ECO:0000313" key="2">
    <source>
        <dbReference type="Proteomes" id="UP001162905"/>
    </source>
</evidence>
<protein>
    <submittedName>
        <fullName evidence="1">Uncharacterized protein</fullName>
    </submittedName>
</protein>
<proteinExistence type="predicted"/>
<reference evidence="1" key="1">
    <citation type="submission" date="2022-01" db="EMBL/GenBank/DDBJ databases">
        <title>Pseudomonas sp. nov. isolated from Antarctic regolith.</title>
        <authorList>
            <person name="Novakova D."/>
            <person name="Sedlar K."/>
        </authorList>
    </citation>
    <scope>NUCLEOTIDE SEQUENCE</scope>
    <source>
        <strain evidence="1">P2647</strain>
    </source>
</reference>
<dbReference type="Proteomes" id="UP001162905">
    <property type="component" value="Unassembled WGS sequence"/>
</dbReference>
<evidence type="ECO:0000313" key="1">
    <source>
        <dbReference type="EMBL" id="MCF7545536.1"/>
    </source>
</evidence>
<keyword evidence="2" id="KW-1185">Reference proteome</keyword>